<keyword evidence="3" id="KW-0560">Oxidoreductase</keyword>
<dbReference type="PANTHER" id="PTHR43105:SF9">
    <property type="entry name" value="NADPH-FE(3+) OXIDOREDUCTASE SUBUNIT ALPHA"/>
    <property type="match status" value="1"/>
</dbReference>
<dbReference type="SUPFAM" id="SSF53706">
    <property type="entry name" value="Formate dehydrogenase/DMSO reductase, domains 1-3"/>
    <property type="match status" value="1"/>
</dbReference>
<evidence type="ECO:0000256" key="5">
    <source>
        <dbReference type="ARBA" id="ARBA00023014"/>
    </source>
</evidence>
<dbReference type="RefSeq" id="WP_189650117.1">
    <property type="nucleotide sequence ID" value="NZ_BMRC01000012.1"/>
</dbReference>
<reference evidence="7 8" key="1">
    <citation type="submission" date="2024-09" db="EMBL/GenBank/DDBJ databases">
        <authorList>
            <person name="Sun Q."/>
            <person name="Mori K."/>
        </authorList>
    </citation>
    <scope>NUCLEOTIDE SEQUENCE [LARGE SCALE GENOMIC DNA]</scope>
    <source>
        <strain evidence="7 8">CCM 3426</strain>
    </source>
</reference>
<evidence type="ECO:0000313" key="7">
    <source>
        <dbReference type="EMBL" id="MFB9201293.1"/>
    </source>
</evidence>
<keyword evidence="2" id="KW-0479">Metal-binding</keyword>
<dbReference type="Gene3D" id="3.40.50.740">
    <property type="match status" value="1"/>
</dbReference>
<dbReference type="Pfam" id="PF00384">
    <property type="entry name" value="Molybdopterin"/>
    <property type="match status" value="1"/>
</dbReference>
<dbReference type="InterPro" id="IPR006963">
    <property type="entry name" value="Mopterin_OxRdtase_4Fe-4S_dom"/>
</dbReference>
<dbReference type="Gene3D" id="3.40.228.10">
    <property type="entry name" value="Dimethylsulfoxide Reductase, domain 2"/>
    <property type="match status" value="1"/>
</dbReference>
<dbReference type="Gene3D" id="2.20.25.90">
    <property type="entry name" value="ADC-like domains"/>
    <property type="match status" value="1"/>
</dbReference>
<keyword evidence="5" id="KW-0411">Iron-sulfur</keyword>
<keyword evidence="4" id="KW-0408">Iron</keyword>
<evidence type="ECO:0000313" key="8">
    <source>
        <dbReference type="Proteomes" id="UP001589647"/>
    </source>
</evidence>
<evidence type="ECO:0000256" key="2">
    <source>
        <dbReference type="ARBA" id="ARBA00022723"/>
    </source>
</evidence>
<comment type="caution">
    <text evidence="7">The sequence shown here is derived from an EMBL/GenBank/DDBJ whole genome shotgun (WGS) entry which is preliminary data.</text>
</comment>
<proteinExistence type="predicted"/>
<dbReference type="EMBL" id="JBHMEI010000004">
    <property type="protein sequence ID" value="MFB9201293.1"/>
    <property type="molecule type" value="Genomic_DNA"/>
</dbReference>
<accession>A0ABV5I9T2</accession>
<dbReference type="PROSITE" id="PS51669">
    <property type="entry name" value="4FE4S_MOW_BIS_MGD"/>
    <property type="match status" value="1"/>
</dbReference>
<dbReference type="InterPro" id="IPR050123">
    <property type="entry name" value="Prok_molybdopt-oxidoreductase"/>
</dbReference>
<name>A0ABV5I9T2_9ACTN</name>
<dbReference type="Pfam" id="PF01568">
    <property type="entry name" value="Molydop_binding"/>
    <property type="match status" value="1"/>
</dbReference>
<evidence type="ECO:0000256" key="3">
    <source>
        <dbReference type="ARBA" id="ARBA00023002"/>
    </source>
</evidence>
<organism evidence="7 8">
    <name type="scientific">Nonomuraea spiralis</name>
    <dbReference type="NCBI Taxonomy" id="46182"/>
    <lineage>
        <taxon>Bacteria</taxon>
        <taxon>Bacillati</taxon>
        <taxon>Actinomycetota</taxon>
        <taxon>Actinomycetes</taxon>
        <taxon>Streptosporangiales</taxon>
        <taxon>Streptosporangiaceae</taxon>
        <taxon>Nonomuraea</taxon>
    </lineage>
</organism>
<keyword evidence="1" id="KW-0004">4Fe-4S</keyword>
<evidence type="ECO:0000256" key="1">
    <source>
        <dbReference type="ARBA" id="ARBA00022485"/>
    </source>
</evidence>
<gene>
    <name evidence="7" type="ORF">ACFFV7_08845</name>
</gene>
<dbReference type="PANTHER" id="PTHR43105">
    <property type="entry name" value="RESPIRATORY NITRATE REDUCTASE"/>
    <property type="match status" value="1"/>
</dbReference>
<dbReference type="InterPro" id="IPR006657">
    <property type="entry name" value="MoPterin_dinucl-bd_dom"/>
</dbReference>
<dbReference type="Pfam" id="PF04879">
    <property type="entry name" value="Molybdop_Fe4S4"/>
    <property type="match status" value="1"/>
</dbReference>
<feature type="domain" description="4Fe-4S Mo/W bis-MGD-type" evidence="6">
    <location>
        <begin position="1"/>
        <end position="57"/>
    </location>
</feature>
<evidence type="ECO:0000256" key="4">
    <source>
        <dbReference type="ARBA" id="ARBA00023004"/>
    </source>
</evidence>
<dbReference type="Proteomes" id="UP001589647">
    <property type="component" value="Unassembled WGS sequence"/>
</dbReference>
<dbReference type="InterPro" id="IPR006656">
    <property type="entry name" value="Mopterin_OxRdtase"/>
</dbReference>
<protein>
    <submittedName>
        <fullName evidence="7">Molybdopterin-dependent oxidoreductase</fullName>
    </submittedName>
</protein>
<dbReference type="SMART" id="SM00926">
    <property type="entry name" value="Molybdop_Fe4S4"/>
    <property type="match status" value="1"/>
</dbReference>
<keyword evidence="8" id="KW-1185">Reference proteome</keyword>
<evidence type="ECO:0000259" key="6">
    <source>
        <dbReference type="PROSITE" id="PS51669"/>
    </source>
</evidence>
<dbReference type="Gene3D" id="2.40.40.20">
    <property type="match status" value="1"/>
</dbReference>
<sequence>MATRLATCNLCEAMCGLRLDLDGDRITGVRGDADDPLSAGHLCPKALALQDIREDPDRLRRPVLRTPDGWREIPWPDAFDLVAAKLARTRAEHGADAVAVYLGNPVVHSMGALTHAPPFARLLGTRNRFSAASLDQLPHQYVARHLYGSQWLLPVPDIDRTAYFLAFGANPAVSNGSVMSAPGIVRRIRDLRARGGRMVLFDPRRTETARLADEHHFVRPGTDAALILAMVGRIIAEGAARPAPYVDGLDRLTRALAAFTPERAAAVTGVPAEVIVRVADEFAAAGAAAAYGRVGVSTQRFGTLCQWGIQLLNLVTGNLDRPGGTLMSRPAVDPVRNRMIDPGHEDRWRSRVRGLPEFGGELPAAALAEEIRTPGKGQVRALLTIAGNPVRSAPAGHELSRALGELDFMVSLDFYVNETTRHADVILPPTDLLERDHYDLVFNLVAVRDRARYTPAVLPRTPDARHDWEILRELARRYRRLVRAGSLSDRLVLRLTPERIVDLGLRAGPYRLSVAKLRRHPHGLDLGPLRPSLPGRLRTRGRRVDAAPPVLLAGLERARDELLTAPRAAELLLIGRRHLRDDNSWLHNSARLVKGRPRHHLLMHPDDLRARGLTDGGPVRVRSRSGEVTVEVSASEDVMPGVVSLPHGYGHDRPGVLLSVASTLGGASANDLTDPARLDELSGTAALNGVPVTVEPLR</sequence>